<comment type="caution">
    <text evidence="8">The sequence shown here is derived from an EMBL/GenBank/DDBJ whole genome shotgun (WGS) entry which is preliminary data.</text>
</comment>
<evidence type="ECO:0000256" key="3">
    <source>
        <dbReference type="ARBA" id="ARBA00022741"/>
    </source>
</evidence>
<dbReference type="Gene3D" id="3.40.50.620">
    <property type="entry name" value="HUPs"/>
    <property type="match status" value="1"/>
</dbReference>
<feature type="domain" description="tRNA(Ile)-lysidine/2-thiocytidine synthase N-terminal" evidence="7">
    <location>
        <begin position="27"/>
        <end position="205"/>
    </location>
</feature>
<dbReference type="STRING" id="1285242.A6A04_18040"/>
<sequence length="437" mass="46604">MTQAPISSDDFAALMAPLGPFEARPRLAVAVSGGGDSLALALLAKEWAAWRGGSVLALTVDHGLRPESGAEAELVATWMSAHAVPHRILAWTGPKPDTDIQASARAARHALLAGACREAGILHLLLAHHREDQAETLLLRLGRGSGVDGLAAMAPIQATAWGRLLRPLLEIHKARLSATLRQLGQDWIEDPSNQNSAYARIRLRRLAPDLAAEGLSAERLAATASRMARVRAALDQAVAAAAARWVELHPAGFARCAAVAFTQLPEEIGLRLLARLVMAVGGGVHPPRLERLERLFGMVRDGTADATLAGCRVACRGGEVVLCRELARQAPPQALLVGMVQTWDGRFRAVLADDAPAGLRLGGLGRGGWRQVAVSLGSRRLAWVPSLARATIPALWREDDVFAVPHLGYNLDAALQSLRRLDFSPVHRICAGGPRLV</sequence>
<evidence type="ECO:0000256" key="6">
    <source>
        <dbReference type="HAMAP-Rule" id="MF_01161"/>
    </source>
</evidence>
<dbReference type="PANTHER" id="PTHR43033">
    <property type="entry name" value="TRNA(ILE)-LYSIDINE SYNTHASE-RELATED"/>
    <property type="match status" value="1"/>
</dbReference>
<dbReference type="Proteomes" id="UP000078428">
    <property type="component" value="Unassembled WGS sequence"/>
</dbReference>
<keyword evidence="1 6" id="KW-0436">Ligase</keyword>
<evidence type="ECO:0000313" key="9">
    <source>
        <dbReference type="Proteomes" id="UP000078428"/>
    </source>
</evidence>
<keyword evidence="6" id="KW-0963">Cytoplasm</keyword>
<dbReference type="InterPro" id="IPR014729">
    <property type="entry name" value="Rossmann-like_a/b/a_fold"/>
</dbReference>
<comment type="function">
    <text evidence="6">Ligates lysine onto the cytidine present at position 34 of the AUA codon-specific tRNA(Ile) that contains the anticodon CAU, in an ATP-dependent manner. Cytidine is converted to lysidine, thus changing the amino acid specificity of the tRNA from methionine to isoleucine.</text>
</comment>
<dbReference type="NCBIfam" id="TIGR02432">
    <property type="entry name" value="lysidine_TilS_N"/>
    <property type="match status" value="1"/>
</dbReference>
<evidence type="ECO:0000313" key="8">
    <source>
        <dbReference type="EMBL" id="OAN50497.1"/>
    </source>
</evidence>
<dbReference type="GO" id="GO:0032267">
    <property type="term" value="F:tRNA(Ile)-lysidine synthase activity"/>
    <property type="evidence" value="ECO:0007669"/>
    <property type="project" value="UniProtKB-EC"/>
</dbReference>
<organism evidence="8 9">
    <name type="scientific">Paramagnetospirillum marisnigri</name>
    <dbReference type="NCBI Taxonomy" id="1285242"/>
    <lineage>
        <taxon>Bacteria</taxon>
        <taxon>Pseudomonadati</taxon>
        <taxon>Pseudomonadota</taxon>
        <taxon>Alphaproteobacteria</taxon>
        <taxon>Rhodospirillales</taxon>
        <taxon>Magnetospirillaceae</taxon>
        <taxon>Paramagnetospirillum</taxon>
    </lineage>
</organism>
<reference evidence="8 9" key="1">
    <citation type="submission" date="2016-04" db="EMBL/GenBank/DDBJ databases">
        <title>Draft genome sequence of freshwater magnetotactic bacteria Magnetospirillum marisnigri SP-1 and Magnetospirillum moscoviense BB-1.</title>
        <authorList>
            <person name="Koziaeva V."/>
            <person name="Dziuba M.V."/>
            <person name="Ivanov T.M."/>
            <person name="Kuznetsov B."/>
            <person name="Grouzdev D.S."/>
        </authorList>
    </citation>
    <scope>NUCLEOTIDE SEQUENCE [LARGE SCALE GENOMIC DNA]</scope>
    <source>
        <strain evidence="8 9">SP-1</strain>
    </source>
</reference>
<evidence type="ECO:0000256" key="2">
    <source>
        <dbReference type="ARBA" id="ARBA00022694"/>
    </source>
</evidence>
<dbReference type="Pfam" id="PF01171">
    <property type="entry name" value="ATP_bind_3"/>
    <property type="match status" value="1"/>
</dbReference>
<comment type="domain">
    <text evidence="6">The N-terminal region contains the highly conserved SGGXDS motif, predicted to be a P-loop motif involved in ATP binding.</text>
</comment>
<comment type="catalytic activity">
    <reaction evidence="5 6">
        <text>cytidine(34) in tRNA(Ile2) + L-lysine + ATP = lysidine(34) in tRNA(Ile2) + AMP + diphosphate + H(+)</text>
        <dbReference type="Rhea" id="RHEA:43744"/>
        <dbReference type="Rhea" id="RHEA-COMP:10625"/>
        <dbReference type="Rhea" id="RHEA-COMP:10670"/>
        <dbReference type="ChEBI" id="CHEBI:15378"/>
        <dbReference type="ChEBI" id="CHEBI:30616"/>
        <dbReference type="ChEBI" id="CHEBI:32551"/>
        <dbReference type="ChEBI" id="CHEBI:33019"/>
        <dbReference type="ChEBI" id="CHEBI:82748"/>
        <dbReference type="ChEBI" id="CHEBI:83665"/>
        <dbReference type="ChEBI" id="CHEBI:456215"/>
        <dbReference type="EC" id="6.3.4.19"/>
    </reaction>
</comment>
<dbReference type="InterPro" id="IPR012795">
    <property type="entry name" value="tRNA_Ile_lys_synt_N"/>
</dbReference>
<dbReference type="SUPFAM" id="SSF52402">
    <property type="entry name" value="Adenine nucleotide alpha hydrolases-like"/>
    <property type="match status" value="1"/>
</dbReference>
<evidence type="ECO:0000256" key="5">
    <source>
        <dbReference type="ARBA" id="ARBA00048539"/>
    </source>
</evidence>
<evidence type="ECO:0000256" key="4">
    <source>
        <dbReference type="ARBA" id="ARBA00022840"/>
    </source>
</evidence>
<gene>
    <name evidence="6" type="primary">tilS</name>
    <name evidence="8" type="ORF">A6A04_18040</name>
</gene>
<dbReference type="AlphaFoldDB" id="A0A178MR22"/>
<dbReference type="RefSeq" id="WP_068492244.1">
    <property type="nucleotide sequence ID" value="NZ_LWQT01000053.1"/>
</dbReference>
<dbReference type="GO" id="GO:0005737">
    <property type="term" value="C:cytoplasm"/>
    <property type="evidence" value="ECO:0007669"/>
    <property type="project" value="UniProtKB-SubCell"/>
</dbReference>
<comment type="similarity">
    <text evidence="6">Belongs to the tRNA(Ile)-lysidine synthase family.</text>
</comment>
<accession>A0A178MR22</accession>
<keyword evidence="3 6" id="KW-0547">Nucleotide-binding</keyword>
<dbReference type="CDD" id="cd01992">
    <property type="entry name" value="TilS_N"/>
    <property type="match status" value="1"/>
</dbReference>
<comment type="subcellular location">
    <subcellularLocation>
        <location evidence="6">Cytoplasm</location>
    </subcellularLocation>
</comment>
<keyword evidence="4 6" id="KW-0067">ATP-binding</keyword>
<dbReference type="EMBL" id="LWQT01000053">
    <property type="protein sequence ID" value="OAN50497.1"/>
    <property type="molecule type" value="Genomic_DNA"/>
</dbReference>
<dbReference type="GO" id="GO:0006400">
    <property type="term" value="P:tRNA modification"/>
    <property type="evidence" value="ECO:0007669"/>
    <property type="project" value="UniProtKB-UniRule"/>
</dbReference>
<keyword evidence="9" id="KW-1185">Reference proteome</keyword>
<feature type="binding site" evidence="6">
    <location>
        <begin position="32"/>
        <end position="37"/>
    </location>
    <ligand>
        <name>ATP</name>
        <dbReference type="ChEBI" id="CHEBI:30616"/>
    </ligand>
</feature>
<keyword evidence="2 6" id="KW-0819">tRNA processing</keyword>
<dbReference type="InterPro" id="IPR012094">
    <property type="entry name" value="tRNA_Ile_lys_synt"/>
</dbReference>
<protein>
    <recommendedName>
        <fullName evidence="6">tRNA(Ile)-lysidine synthase</fullName>
        <ecNumber evidence="6">6.3.4.19</ecNumber>
    </recommendedName>
    <alternativeName>
        <fullName evidence="6">tRNA(Ile)-2-lysyl-cytidine synthase</fullName>
    </alternativeName>
    <alternativeName>
        <fullName evidence="6">tRNA(Ile)-lysidine synthetase</fullName>
    </alternativeName>
</protein>
<dbReference type="HAMAP" id="MF_01161">
    <property type="entry name" value="tRNA_Ile_lys_synt"/>
    <property type="match status" value="1"/>
</dbReference>
<evidence type="ECO:0000259" key="7">
    <source>
        <dbReference type="Pfam" id="PF01171"/>
    </source>
</evidence>
<dbReference type="EC" id="6.3.4.19" evidence="6"/>
<evidence type="ECO:0000256" key="1">
    <source>
        <dbReference type="ARBA" id="ARBA00022598"/>
    </source>
</evidence>
<dbReference type="GO" id="GO:0005524">
    <property type="term" value="F:ATP binding"/>
    <property type="evidence" value="ECO:0007669"/>
    <property type="project" value="UniProtKB-UniRule"/>
</dbReference>
<dbReference type="InterPro" id="IPR011063">
    <property type="entry name" value="TilS/TtcA_N"/>
</dbReference>
<proteinExistence type="inferred from homology"/>
<dbReference type="PANTHER" id="PTHR43033:SF1">
    <property type="entry name" value="TRNA(ILE)-LYSIDINE SYNTHASE-RELATED"/>
    <property type="match status" value="1"/>
</dbReference>
<dbReference type="OrthoDB" id="9807403at2"/>
<name>A0A178MR22_9PROT</name>